<evidence type="ECO:0000313" key="5">
    <source>
        <dbReference type="EMBL" id="KAK2951712.1"/>
    </source>
</evidence>
<gene>
    <name evidence="5" type="ORF">BLNAU_13324</name>
</gene>
<feature type="compositionally biased region" description="Pro residues" evidence="3">
    <location>
        <begin position="2066"/>
        <end position="2089"/>
    </location>
</feature>
<dbReference type="GO" id="GO:0004438">
    <property type="term" value="F:phosphatidylinositol-3-phosphate phosphatase activity"/>
    <property type="evidence" value="ECO:0007669"/>
    <property type="project" value="UniProtKB-EC"/>
</dbReference>
<dbReference type="Pfam" id="PF06602">
    <property type="entry name" value="Myotub-related"/>
    <property type="match status" value="3"/>
</dbReference>
<comment type="similarity">
    <text evidence="1">Belongs to the protein-tyrosine phosphatase family. Non-receptor class myotubularin subfamily.</text>
</comment>
<proteinExistence type="inferred from homology"/>
<protein>
    <submittedName>
        <fullName evidence="5">Phosphatidylinositol-3-phosphatase myotubularin-1</fullName>
        <ecNumber evidence="5">3.1.3.64</ecNumber>
    </submittedName>
</protein>
<evidence type="ECO:0000256" key="2">
    <source>
        <dbReference type="SAM" id="Coils"/>
    </source>
</evidence>
<dbReference type="InterPro" id="IPR011993">
    <property type="entry name" value="PH-like_dom_sf"/>
</dbReference>
<feature type="compositionally biased region" description="Acidic residues" evidence="3">
    <location>
        <begin position="540"/>
        <end position="550"/>
    </location>
</feature>
<evidence type="ECO:0000256" key="3">
    <source>
        <dbReference type="SAM" id="MobiDB-lite"/>
    </source>
</evidence>
<dbReference type="InterPro" id="IPR016130">
    <property type="entry name" value="Tyr_Pase_AS"/>
</dbReference>
<feature type="compositionally biased region" description="Basic and acidic residues" evidence="3">
    <location>
        <begin position="527"/>
        <end position="539"/>
    </location>
</feature>
<keyword evidence="2" id="KW-0175">Coiled coil</keyword>
<evidence type="ECO:0000259" key="4">
    <source>
        <dbReference type="PROSITE" id="PS51339"/>
    </source>
</evidence>
<dbReference type="EC" id="3.1.3.64" evidence="5"/>
<dbReference type="InterPro" id="IPR029021">
    <property type="entry name" value="Prot-tyrosine_phosphatase-like"/>
</dbReference>
<feature type="region of interest" description="Disordered" evidence="3">
    <location>
        <begin position="491"/>
        <end position="791"/>
    </location>
</feature>
<dbReference type="PROSITE" id="PS00383">
    <property type="entry name" value="TYR_PHOSPHATASE_1"/>
    <property type="match status" value="1"/>
</dbReference>
<comment type="caution">
    <text evidence="5">The sequence shown here is derived from an EMBL/GenBank/DDBJ whole genome shotgun (WGS) entry which is preliminary data.</text>
</comment>
<feature type="compositionally biased region" description="Basic and acidic residues" evidence="3">
    <location>
        <begin position="497"/>
        <end position="512"/>
    </location>
</feature>
<evidence type="ECO:0000313" key="6">
    <source>
        <dbReference type="Proteomes" id="UP001281761"/>
    </source>
</evidence>
<keyword evidence="5" id="KW-0378">Hydrolase</keyword>
<feature type="compositionally biased region" description="Polar residues" evidence="3">
    <location>
        <begin position="635"/>
        <end position="651"/>
    </location>
</feature>
<organism evidence="5 6">
    <name type="scientific">Blattamonas nauphoetae</name>
    <dbReference type="NCBI Taxonomy" id="2049346"/>
    <lineage>
        <taxon>Eukaryota</taxon>
        <taxon>Metamonada</taxon>
        <taxon>Preaxostyla</taxon>
        <taxon>Oxymonadida</taxon>
        <taxon>Blattamonas</taxon>
    </lineage>
</organism>
<dbReference type="PANTHER" id="PTHR10807:SF128">
    <property type="entry name" value="PHOSPHATIDYLINOSITOL-3,5-BISPHOSPHATE 3-PHOSPHATASE"/>
    <property type="match status" value="1"/>
</dbReference>
<feature type="region of interest" description="Disordered" evidence="3">
    <location>
        <begin position="811"/>
        <end position="848"/>
    </location>
</feature>
<feature type="compositionally biased region" description="Polar residues" evidence="3">
    <location>
        <begin position="838"/>
        <end position="848"/>
    </location>
</feature>
<dbReference type="InterPro" id="IPR010569">
    <property type="entry name" value="Myotubularin-like_Pase_dom"/>
</dbReference>
<feature type="region of interest" description="Disordered" evidence="3">
    <location>
        <begin position="2066"/>
        <end position="2098"/>
    </location>
</feature>
<feature type="compositionally biased region" description="Acidic residues" evidence="3">
    <location>
        <begin position="899"/>
        <end position="909"/>
    </location>
</feature>
<dbReference type="SUPFAM" id="SSF52799">
    <property type="entry name" value="(Phosphotyrosine protein) phosphatases II"/>
    <property type="match status" value="2"/>
</dbReference>
<dbReference type="EMBL" id="JARBJD010000114">
    <property type="protein sequence ID" value="KAK2951712.1"/>
    <property type="molecule type" value="Genomic_DNA"/>
</dbReference>
<feature type="region of interest" description="Disordered" evidence="3">
    <location>
        <begin position="861"/>
        <end position="916"/>
    </location>
</feature>
<feature type="compositionally biased region" description="Basic residues" evidence="3">
    <location>
        <begin position="708"/>
        <end position="718"/>
    </location>
</feature>
<keyword evidence="6" id="KW-1185">Reference proteome</keyword>
<feature type="compositionally biased region" description="Basic and acidic residues" evidence="3">
    <location>
        <begin position="566"/>
        <end position="581"/>
    </location>
</feature>
<feature type="compositionally biased region" description="Acidic residues" evidence="3">
    <location>
        <begin position="513"/>
        <end position="526"/>
    </location>
</feature>
<feature type="domain" description="Myotubularin phosphatase" evidence="4">
    <location>
        <begin position="156"/>
        <end position="2060"/>
    </location>
</feature>
<feature type="compositionally biased region" description="Polar residues" evidence="3">
    <location>
        <begin position="689"/>
        <end position="703"/>
    </location>
</feature>
<feature type="coiled-coil region" evidence="2">
    <location>
        <begin position="361"/>
        <end position="437"/>
    </location>
</feature>
<dbReference type="Proteomes" id="UP001281761">
    <property type="component" value="Unassembled WGS sequence"/>
</dbReference>
<sequence length="2098" mass="237056">MTDIPTISGERFYHNFRTKTVLNLINDKQGELHLSNYRLVFIPHEVKEKSTTMKQKMKDKLTIKIHLHSIYKIEKVGHASMSNGPSEYYIEITRRDFQRFRFGFYINNADRKAFFTGLNDMISKSATDVHAFRYQLRSSTSQTIVDPDYEEKNRGWFTKEDLLQEFVRLGADCSAINPELSNPLSSWRVSTVNTDFSLCPTYPPYLAVPKQVSDSQLQQVATFRTKHRIPILSYVHPNGAAVIRSSQPGSGIKKRNDTDEHLLRVLSRNVSFGHWVKAKPIQNEVLPLQRRLSDNMMNDSNADLLTKGFTEPDGTIRYGNPSEPNDSVLSVTVNEWSTNHGVMANLLTLVKEVRWKKQLRKEAMQRKALEKEQKYLTAEANRLILNKERRKEGINQLWHKASDEKHELIAKREEMELQRLEQALAGKKREEKQKIQETDRIKKDELTMIVKKLTTRGLNQIQQPKQKTNTEITKAILENDKKRAKIEEASTFAKQTINEKKKPKRTGDLKDESESDDPEQDNEQIDLEMKLENLQKGDEIDSFDDAEYEDIDGRKETFDDWATQSGDHEESVKSKLELMKERKNRMQQRAQTKADDHTDVQPGVEQNKLKQQAFVKRGPKPDNSEERKRKIRASESWSMEFTQQTEQQKLTSLIKRSIKERKQISQLSNKKESKNSLASSSSSHNLSNTTVSQTALEELQNTMESRREHRRNQRKNQKKWTFEEGRMEQASDDHFLPSDLTERYSQLAQEKVTAQREAPTEQKDVKEEDSPQSVEIGPETPPMPTNVRSGVKLSGAGFSFGDVMRKMIEMSNQDPSLRTAMRDSIRLKTAPVPPPSVSDPNQDETLSMNRSVASLCSTEMNSPLVSVGPDETAEPPEPSLEEASISASPPAQPHIPQDPPEDDEGDDEEATHSDSQVQMADVLGDRQNNPHEQDQISQQLLDSLIPSLAQILMQNQRNHTSPKGGDRVSISLKSSHHFTTEEYARTVLSSLSSQGNQAALTVVPNIIRTQLKGQSPYLVQKVMSAITALSLTPSTRTVKQATSSHRYTRLQSTNSLHTHHSVNMLATLSRPLPLPPDPFLFNIYSSLLAYCVFTSIDITENWKQMIQTEYNELLLQIKKLMAGSGSMARQIGDSSRQSDHTAEQTLANKAQAVTTMMNESKQSYINFFDSCHTQVSSLMLATRREKGVVYAGLVREIHLERFQIHFHLQRREKTEPVEQKPVVQHKNVGWLNRVTLKKPETKEIDLVQSSTLKIKVNGISLVSIALVDTEDNETEIHREIKEREDLNQKEEVEVFGDALKRQKATMEATEEACEETFDFPDDIDSVYYPSSSTTDSSLLSMLQQQEILEAVLWHPTWIRNGDIRSVSNAVPLLAFSHPGEKSETHNNVLSTYLPLRPIGSSLAQSRFDIPSLYDLELKFEVDRLCYSHSPTTHILSPHIVGITRAFEVESLVMGTDYIKTLANPQSLLSRDADGLGTSTAGTLPTMASVQGALSRSTSRTMSFVADSSIGLQPVPPSTFSAFKQKKEAEQKQKLRLFSLANELDPGLTQSALHLSLQPTSIAPSLRKTPFNPIGHGSTLHVGTTKTQTIQKRDAAALSTQNMSRQQEAFYNNLVEWLLFYLPFPPSLFLPPKRLCVVDCRPGLNAYTNAFLNGGYEKSSNYPFSTLTFMQIGNIHKMRAALREVQDAAFKLEQRLITPQDFLGTVAPMLQTHFHQEPADSLSLVAHTPTVNLQTVLSSQVSHLGSTSGWMIHIHRTLRASIIAANRVHRWGPQALSFPTTEIEYGDGQKCLLLSPGEKCFTSDKKGGGNVLVHCTDGWDRTPTVTCLAMILLDPYYRTLAGFETLIEKEWVWTGHQFARRKGCFEVQSAPLPNDTLKSQKAKQIHAQVIPTRVATSQPTATVPAKQKKQNIESVMKESGPIFLQFLDCVYQLCVQNVTEFQFNAELLLFLYKHLYSGKFGNFLCNGPSEMEQKNIRKGTYSVWAQVKRKWARFDNPQYKHRAKPLGQNQSHTPLAVRLKDKSGQKGAGVDCTKTIVLPLLPNPPPIQVNLRKLVFWSEVFFPNGLPPGLPPSNPHASPPVPPRPPPTAPQPLSSKDFP</sequence>
<name>A0ABQ9XGX3_9EUKA</name>
<dbReference type="InterPro" id="IPR030564">
    <property type="entry name" value="Myotubularin"/>
</dbReference>
<feature type="compositionally biased region" description="Basic and acidic residues" evidence="3">
    <location>
        <begin position="619"/>
        <end position="628"/>
    </location>
</feature>
<accession>A0ABQ9XGX3</accession>
<dbReference type="PROSITE" id="PS51339">
    <property type="entry name" value="PPASE_MYOTUBULARIN"/>
    <property type="match status" value="1"/>
</dbReference>
<feature type="compositionally biased region" description="Basic and acidic residues" evidence="3">
    <location>
        <begin position="758"/>
        <end position="769"/>
    </location>
</feature>
<feature type="compositionally biased region" description="Low complexity" evidence="3">
    <location>
        <begin position="675"/>
        <end position="688"/>
    </location>
</feature>
<dbReference type="PANTHER" id="PTHR10807">
    <property type="entry name" value="MYOTUBULARIN-RELATED"/>
    <property type="match status" value="1"/>
</dbReference>
<dbReference type="Gene3D" id="2.30.29.30">
    <property type="entry name" value="Pleckstrin-homology domain (PH domain)/Phosphotyrosine-binding domain (PTB)"/>
    <property type="match status" value="1"/>
</dbReference>
<feature type="compositionally biased region" description="Basic and acidic residues" evidence="3">
    <location>
        <begin position="720"/>
        <end position="742"/>
    </location>
</feature>
<dbReference type="SUPFAM" id="SSF50729">
    <property type="entry name" value="PH domain-like"/>
    <property type="match status" value="1"/>
</dbReference>
<evidence type="ECO:0000256" key="1">
    <source>
        <dbReference type="ARBA" id="ARBA00007471"/>
    </source>
</evidence>
<reference evidence="5 6" key="1">
    <citation type="journal article" date="2022" name="bioRxiv">
        <title>Genomics of Preaxostyla Flagellates Illuminates Evolutionary Transitions and the Path Towards Mitochondrial Loss.</title>
        <authorList>
            <person name="Novak L.V.F."/>
            <person name="Treitli S.C."/>
            <person name="Pyrih J."/>
            <person name="Halakuc P."/>
            <person name="Pipaliya S.V."/>
            <person name="Vacek V."/>
            <person name="Brzon O."/>
            <person name="Soukal P."/>
            <person name="Eme L."/>
            <person name="Dacks J.B."/>
            <person name="Karnkowska A."/>
            <person name="Elias M."/>
            <person name="Hampl V."/>
        </authorList>
    </citation>
    <scope>NUCLEOTIDE SEQUENCE [LARGE SCALE GENOMIC DNA]</scope>
    <source>
        <strain evidence="5">NAU3</strain>
        <tissue evidence="5">Gut</tissue>
    </source>
</reference>